<organism evidence="1 2">
    <name type="scientific">Novimethylophilus kurashikiensis</name>
    <dbReference type="NCBI Taxonomy" id="1825523"/>
    <lineage>
        <taxon>Bacteria</taxon>
        <taxon>Pseudomonadati</taxon>
        <taxon>Pseudomonadota</taxon>
        <taxon>Betaproteobacteria</taxon>
        <taxon>Nitrosomonadales</taxon>
        <taxon>Methylophilaceae</taxon>
        <taxon>Novimethylophilus</taxon>
    </lineage>
</organism>
<proteinExistence type="predicted"/>
<reference evidence="1 2" key="1">
    <citation type="journal article" date="2018" name="Environ. Microbiol.">
        <title>Isolation and genomic characterization of Novimethylophilus kurashikiensis gen. nov. sp. nov., a new lanthanide-dependent methylotrophic species of Methylophilaceae.</title>
        <authorList>
            <person name="Lv H."/>
            <person name="Sahin N."/>
            <person name="Tani A."/>
        </authorList>
    </citation>
    <scope>NUCLEOTIDE SEQUENCE [LARGE SCALE GENOMIC DNA]</scope>
    <source>
        <strain evidence="1 2">La2-4</strain>
    </source>
</reference>
<dbReference type="EMBL" id="BDOQ01000007">
    <property type="protein sequence ID" value="GBG14278.1"/>
    <property type="molecule type" value="Genomic_DNA"/>
</dbReference>
<gene>
    <name evidence="1" type="ORF">NMK_1844</name>
</gene>
<accession>A0A2R5F9Q8</accession>
<protein>
    <submittedName>
        <fullName evidence="1">Uncharacterized protein</fullName>
    </submittedName>
</protein>
<dbReference type="AlphaFoldDB" id="A0A2R5F9Q8"/>
<name>A0A2R5F9Q8_9PROT</name>
<keyword evidence="2" id="KW-1185">Reference proteome</keyword>
<evidence type="ECO:0000313" key="2">
    <source>
        <dbReference type="Proteomes" id="UP000245081"/>
    </source>
</evidence>
<comment type="caution">
    <text evidence="1">The sequence shown here is derived from an EMBL/GenBank/DDBJ whole genome shotgun (WGS) entry which is preliminary data.</text>
</comment>
<dbReference type="RefSeq" id="WP_109015480.1">
    <property type="nucleotide sequence ID" value="NZ_BDOQ01000007.1"/>
</dbReference>
<sequence>MEQAATRAGNIRHNLDEGLIQAQTKENVTRLEGRRGELKSLEANKLIEYKKALDDGNAHLWSKVPKGDSWVDPYIDNEIERHLNYYSKARVLELPIQGNRFILVYGDAADDSFTNGTGPFESFEKAASWFNNGGR</sequence>
<evidence type="ECO:0000313" key="1">
    <source>
        <dbReference type="EMBL" id="GBG14278.1"/>
    </source>
</evidence>
<dbReference type="Proteomes" id="UP000245081">
    <property type="component" value="Unassembled WGS sequence"/>
</dbReference>